<dbReference type="Proteomes" id="UP000244005">
    <property type="component" value="Unassembled WGS sequence"/>
</dbReference>
<dbReference type="AlphaFoldDB" id="A0A2R6XD46"/>
<gene>
    <name evidence="1" type="ORF">MARPO_0022s0122</name>
</gene>
<protein>
    <submittedName>
        <fullName evidence="1">Uncharacterized protein</fullName>
    </submittedName>
</protein>
<dbReference type="EMBL" id="KZ772694">
    <property type="protein sequence ID" value="PTQ44024.1"/>
    <property type="molecule type" value="Genomic_DNA"/>
</dbReference>
<evidence type="ECO:0000313" key="1">
    <source>
        <dbReference type="EMBL" id="PTQ44024.1"/>
    </source>
</evidence>
<keyword evidence="2" id="KW-1185">Reference proteome</keyword>
<accession>A0A2R6XD46</accession>
<evidence type="ECO:0000313" key="2">
    <source>
        <dbReference type="Proteomes" id="UP000244005"/>
    </source>
</evidence>
<organism evidence="1 2">
    <name type="scientific">Marchantia polymorpha</name>
    <name type="common">Common liverwort</name>
    <name type="synonym">Marchantia aquatica</name>
    <dbReference type="NCBI Taxonomy" id="3197"/>
    <lineage>
        <taxon>Eukaryota</taxon>
        <taxon>Viridiplantae</taxon>
        <taxon>Streptophyta</taxon>
        <taxon>Embryophyta</taxon>
        <taxon>Marchantiophyta</taxon>
        <taxon>Marchantiopsida</taxon>
        <taxon>Marchantiidae</taxon>
        <taxon>Marchantiales</taxon>
        <taxon>Marchantiaceae</taxon>
        <taxon>Marchantia</taxon>
    </lineage>
</organism>
<sequence>MNLQPVVRFADRNGGVDRSTTDAVPQKMDQTHFQNYTYSMDFVFRPDSKKLDKLKLLAEIPRCIPVFKRKYGVTTILLTPRQY</sequence>
<reference evidence="2" key="1">
    <citation type="journal article" date="2017" name="Cell">
        <title>Insights into land plant evolution garnered from the Marchantia polymorpha genome.</title>
        <authorList>
            <person name="Bowman J.L."/>
            <person name="Kohchi T."/>
            <person name="Yamato K.T."/>
            <person name="Jenkins J."/>
            <person name="Shu S."/>
            <person name="Ishizaki K."/>
            <person name="Yamaoka S."/>
            <person name="Nishihama R."/>
            <person name="Nakamura Y."/>
            <person name="Berger F."/>
            <person name="Adam C."/>
            <person name="Aki S.S."/>
            <person name="Althoff F."/>
            <person name="Araki T."/>
            <person name="Arteaga-Vazquez M.A."/>
            <person name="Balasubrmanian S."/>
            <person name="Barry K."/>
            <person name="Bauer D."/>
            <person name="Boehm C.R."/>
            <person name="Briginshaw L."/>
            <person name="Caballero-Perez J."/>
            <person name="Catarino B."/>
            <person name="Chen F."/>
            <person name="Chiyoda S."/>
            <person name="Chovatia M."/>
            <person name="Davies K.M."/>
            <person name="Delmans M."/>
            <person name="Demura T."/>
            <person name="Dierschke T."/>
            <person name="Dolan L."/>
            <person name="Dorantes-Acosta A.E."/>
            <person name="Eklund D.M."/>
            <person name="Florent S.N."/>
            <person name="Flores-Sandoval E."/>
            <person name="Fujiyama A."/>
            <person name="Fukuzawa H."/>
            <person name="Galik B."/>
            <person name="Grimanelli D."/>
            <person name="Grimwood J."/>
            <person name="Grossniklaus U."/>
            <person name="Hamada T."/>
            <person name="Haseloff J."/>
            <person name="Hetherington A.J."/>
            <person name="Higo A."/>
            <person name="Hirakawa Y."/>
            <person name="Hundley H.N."/>
            <person name="Ikeda Y."/>
            <person name="Inoue K."/>
            <person name="Inoue S.I."/>
            <person name="Ishida S."/>
            <person name="Jia Q."/>
            <person name="Kakita M."/>
            <person name="Kanazawa T."/>
            <person name="Kawai Y."/>
            <person name="Kawashima T."/>
            <person name="Kennedy M."/>
            <person name="Kinose K."/>
            <person name="Kinoshita T."/>
            <person name="Kohara Y."/>
            <person name="Koide E."/>
            <person name="Komatsu K."/>
            <person name="Kopischke S."/>
            <person name="Kubo M."/>
            <person name="Kyozuka J."/>
            <person name="Lagercrantz U."/>
            <person name="Lin S.S."/>
            <person name="Lindquist E."/>
            <person name="Lipzen A.M."/>
            <person name="Lu C.W."/>
            <person name="De Luna E."/>
            <person name="Martienssen R.A."/>
            <person name="Minamino N."/>
            <person name="Mizutani M."/>
            <person name="Mizutani M."/>
            <person name="Mochizuki N."/>
            <person name="Monte I."/>
            <person name="Mosher R."/>
            <person name="Nagasaki H."/>
            <person name="Nakagami H."/>
            <person name="Naramoto S."/>
            <person name="Nishitani K."/>
            <person name="Ohtani M."/>
            <person name="Okamoto T."/>
            <person name="Okumura M."/>
            <person name="Phillips J."/>
            <person name="Pollak B."/>
            <person name="Reinders A."/>
            <person name="Rovekamp M."/>
            <person name="Sano R."/>
            <person name="Sawa S."/>
            <person name="Schmid M.W."/>
            <person name="Shirakawa M."/>
            <person name="Solano R."/>
            <person name="Spunde A."/>
            <person name="Suetsugu N."/>
            <person name="Sugano S."/>
            <person name="Sugiyama A."/>
            <person name="Sun R."/>
            <person name="Suzuki Y."/>
            <person name="Takenaka M."/>
            <person name="Takezawa D."/>
            <person name="Tomogane H."/>
            <person name="Tsuzuki M."/>
            <person name="Ueda T."/>
            <person name="Umeda M."/>
            <person name="Ward J.M."/>
            <person name="Watanabe Y."/>
            <person name="Yazaki K."/>
            <person name="Yokoyama R."/>
            <person name="Yoshitake Y."/>
            <person name="Yotsui I."/>
            <person name="Zachgo S."/>
            <person name="Schmutz J."/>
        </authorList>
    </citation>
    <scope>NUCLEOTIDE SEQUENCE [LARGE SCALE GENOMIC DNA]</scope>
    <source>
        <strain evidence="2">Tak-1</strain>
    </source>
</reference>
<name>A0A2R6XD46_MARPO</name>
<proteinExistence type="predicted"/>